<evidence type="ECO:0000256" key="5">
    <source>
        <dbReference type="ARBA" id="ARBA00022837"/>
    </source>
</evidence>
<dbReference type="GO" id="GO:0000325">
    <property type="term" value="C:plant-type vacuole"/>
    <property type="evidence" value="ECO:0007669"/>
    <property type="project" value="TreeGrafter"/>
</dbReference>
<dbReference type="PANTHER" id="PTHR46988:SF2">
    <property type="entry name" value="TWO PORE CALCIUM CHANNEL PROTEIN 1"/>
    <property type="match status" value="1"/>
</dbReference>
<gene>
    <name evidence="9" type="ORF">ZIOFF_066752</name>
</gene>
<evidence type="ECO:0000256" key="1">
    <source>
        <dbReference type="ARBA" id="ARBA00022448"/>
    </source>
</evidence>
<evidence type="ECO:0000256" key="3">
    <source>
        <dbReference type="ARBA" id="ARBA00022673"/>
    </source>
</evidence>
<evidence type="ECO:0000256" key="8">
    <source>
        <dbReference type="SAM" id="Phobius"/>
    </source>
</evidence>
<dbReference type="EMBL" id="JACMSC010000018">
    <property type="protein sequence ID" value="KAG6477485.1"/>
    <property type="molecule type" value="Genomic_DNA"/>
</dbReference>
<evidence type="ECO:0000256" key="2">
    <source>
        <dbReference type="ARBA" id="ARBA00022568"/>
    </source>
</evidence>
<reference evidence="9 10" key="1">
    <citation type="submission" date="2020-08" db="EMBL/GenBank/DDBJ databases">
        <title>Plant Genome Project.</title>
        <authorList>
            <person name="Zhang R.-G."/>
        </authorList>
    </citation>
    <scope>NUCLEOTIDE SEQUENCE [LARGE SCALE GENOMIC DNA]</scope>
    <source>
        <tissue evidence="9">Rhizome</tissue>
    </source>
</reference>
<name>A0A8J5F0Y0_ZINOF</name>
<organism evidence="9 10">
    <name type="scientific">Zingiber officinale</name>
    <name type="common">Ginger</name>
    <name type="synonym">Amomum zingiber</name>
    <dbReference type="NCBI Taxonomy" id="94328"/>
    <lineage>
        <taxon>Eukaryota</taxon>
        <taxon>Viridiplantae</taxon>
        <taxon>Streptophyta</taxon>
        <taxon>Embryophyta</taxon>
        <taxon>Tracheophyta</taxon>
        <taxon>Spermatophyta</taxon>
        <taxon>Magnoliopsida</taxon>
        <taxon>Liliopsida</taxon>
        <taxon>Zingiberales</taxon>
        <taxon>Zingiberaceae</taxon>
        <taxon>Zingiber</taxon>
    </lineage>
</organism>
<keyword evidence="1" id="KW-0813">Transport</keyword>
<evidence type="ECO:0000256" key="7">
    <source>
        <dbReference type="ARBA" id="ARBA00023303"/>
    </source>
</evidence>
<keyword evidence="2" id="KW-0109">Calcium transport</keyword>
<evidence type="ECO:0000256" key="4">
    <source>
        <dbReference type="ARBA" id="ARBA00022737"/>
    </source>
</evidence>
<keyword evidence="3" id="KW-0107">Calcium channel</keyword>
<sequence>METPLIAEEGRGFASGLTAAFSSRRRQQSGAHQRRRSFFSRDDALTLGDNYQKAAALVDLADDGVGLPEEILNDKRFEKAAKFYFIYIRLDLLWSLNLFAIVVLNFLEKPLWCQKNGSDVCVERKYYFLGQLPYLNERQSLTYEGITLLILTIYNLFPLAYEGLHRYWENNLNKLKVRRSDDGSMGGGGRRSTETRLSALRLHLSNGLGMWTREGGHKIEVKGWEAMGEVVLLLVLVCDMLALSTLFLLFSSWLAYVIFEDTEQGKSMFTSYGTTLYQMFVLFTTSNNPDVWVPAYK</sequence>
<dbReference type="InterPro" id="IPR044581">
    <property type="entry name" value="TPC1_plant"/>
</dbReference>
<keyword evidence="10" id="KW-1185">Reference proteome</keyword>
<proteinExistence type="predicted"/>
<keyword evidence="6" id="KW-0406">Ion transport</keyword>
<keyword evidence="8" id="KW-0812">Transmembrane</keyword>
<keyword evidence="7" id="KW-0407">Ion channel</keyword>
<feature type="transmembrane region" description="Helical" evidence="8">
    <location>
        <begin position="230"/>
        <end position="259"/>
    </location>
</feature>
<evidence type="ECO:0000313" key="9">
    <source>
        <dbReference type="EMBL" id="KAG6477485.1"/>
    </source>
</evidence>
<comment type="caution">
    <text evidence="9">The sequence shown here is derived from an EMBL/GenBank/DDBJ whole genome shotgun (WGS) entry which is preliminary data.</text>
</comment>
<dbReference type="GO" id="GO:0005245">
    <property type="term" value="F:voltage-gated calcium channel activity"/>
    <property type="evidence" value="ECO:0007669"/>
    <property type="project" value="InterPro"/>
</dbReference>
<dbReference type="GO" id="GO:0005774">
    <property type="term" value="C:vacuolar membrane"/>
    <property type="evidence" value="ECO:0007669"/>
    <property type="project" value="TreeGrafter"/>
</dbReference>
<evidence type="ECO:0000313" key="10">
    <source>
        <dbReference type="Proteomes" id="UP000734854"/>
    </source>
</evidence>
<evidence type="ECO:0008006" key="11">
    <source>
        <dbReference type="Google" id="ProtNLM"/>
    </source>
</evidence>
<accession>A0A8J5F0Y0</accession>
<protein>
    <recommendedName>
        <fullName evidence="11">Ion transport domain-containing protein</fullName>
    </recommendedName>
</protein>
<dbReference type="PANTHER" id="PTHR46988">
    <property type="entry name" value="TWO PORE CALCIUM CHANNEL PROTEIN 1"/>
    <property type="match status" value="1"/>
</dbReference>
<keyword evidence="5" id="KW-0106">Calcium</keyword>
<keyword evidence="4" id="KW-0677">Repeat</keyword>
<keyword evidence="8" id="KW-0472">Membrane</keyword>
<dbReference type="AlphaFoldDB" id="A0A8J5F0Y0"/>
<feature type="transmembrane region" description="Helical" evidence="8">
    <location>
        <begin position="141"/>
        <end position="161"/>
    </location>
</feature>
<dbReference type="Proteomes" id="UP000734854">
    <property type="component" value="Unassembled WGS sequence"/>
</dbReference>
<keyword evidence="8" id="KW-1133">Transmembrane helix</keyword>
<evidence type="ECO:0000256" key="6">
    <source>
        <dbReference type="ARBA" id="ARBA00023065"/>
    </source>
</evidence>
<feature type="transmembrane region" description="Helical" evidence="8">
    <location>
        <begin position="84"/>
        <end position="107"/>
    </location>
</feature>